<dbReference type="InterPro" id="IPR023232">
    <property type="entry name" value="Glyco_hydro_2_AS"/>
</dbReference>
<reference evidence="10" key="1">
    <citation type="submission" date="2018-11" db="EMBL/GenBank/DDBJ databases">
        <title>Complete genome sequence of Paenibacillus sp. ML311-T8.</title>
        <authorList>
            <person name="Nam Y.-D."/>
            <person name="Kang J."/>
            <person name="Chung W.-H."/>
            <person name="Park Y.S."/>
        </authorList>
    </citation>
    <scope>NUCLEOTIDE SEQUENCE [LARGE SCALE GENOMIC DNA]</scope>
    <source>
        <strain evidence="10">ML311-T8</strain>
    </source>
</reference>
<keyword evidence="10" id="KW-1185">Reference proteome</keyword>
<dbReference type="SUPFAM" id="SSF49303">
    <property type="entry name" value="beta-Galactosidase/glucuronidase domain"/>
    <property type="match status" value="1"/>
</dbReference>
<dbReference type="SUPFAM" id="SSF49785">
    <property type="entry name" value="Galactose-binding domain-like"/>
    <property type="match status" value="1"/>
</dbReference>
<dbReference type="SUPFAM" id="SSF51445">
    <property type="entry name" value="(Trans)glycosidases"/>
    <property type="match status" value="1"/>
</dbReference>
<dbReference type="InterPro" id="IPR051913">
    <property type="entry name" value="GH2_Domain-Containing"/>
</dbReference>
<protein>
    <submittedName>
        <fullName evidence="9">Glycoside hydrolase family 2 protein</fullName>
    </submittedName>
</protein>
<dbReference type="InterPro" id="IPR006102">
    <property type="entry name" value="Ig-like_GH2"/>
</dbReference>
<comment type="similarity">
    <text evidence="1">Belongs to the glycosyl hydrolase 2 family.</text>
</comment>
<evidence type="ECO:0000259" key="6">
    <source>
        <dbReference type="Pfam" id="PF02837"/>
    </source>
</evidence>
<evidence type="ECO:0000259" key="7">
    <source>
        <dbReference type="Pfam" id="PF16355"/>
    </source>
</evidence>
<dbReference type="Pfam" id="PF18565">
    <property type="entry name" value="Glyco_hydro2_C5"/>
    <property type="match status" value="1"/>
</dbReference>
<dbReference type="InterPro" id="IPR048230">
    <property type="entry name" value="GalA-like"/>
</dbReference>
<evidence type="ECO:0000313" key="10">
    <source>
        <dbReference type="Proteomes" id="UP000426246"/>
    </source>
</evidence>
<dbReference type="InterPro" id="IPR017853">
    <property type="entry name" value="GH"/>
</dbReference>
<dbReference type="Proteomes" id="UP000426246">
    <property type="component" value="Chromosome"/>
</dbReference>
<dbReference type="InterPro" id="IPR040605">
    <property type="entry name" value="Glyco_hydro2_dom5"/>
</dbReference>
<dbReference type="AlphaFoldDB" id="A0A6B8RQB9"/>
<dbReference type="EMBL" id="CP034235">
    <property type="protein sequence ID" value="QGQ97586.1"/>
    <property type="molecule type" value="Genomic_DNA"/>
</dbReference>
<gene>
    <name evidence="9" type="ORF">EHS13_23200</name>
</gene>
<dbReference type="InterPro" id="IPR036156">
    <property type="entry name" value="Beta-gal/glucu_dom_sf"/>
</dbReference>
<dbReference type="PANTHER" id="PTHR42732:SF1">
    <property type="entry name" value="BETA-MANNOSIDASE"/>
    <property type="match status" value="1"/>
</dbReference>
<dbReference type="GO" id="GO:0005975">
    <property type="term" value="P:carbohydrate metabolic process"/>
    <property type="evidence" value="ECO:0007669"/>
    <property type="project" value="InterPro"/>
</dbReference>
<evidence type="ECO:0000259" key="4">
    <source>
        <dbReference type="Pfam" id="PF00703"/>
    </source>
</evidence>
<dbReference type="PROSITE" id="PS00608">
    <property type="entry name" value="GLYCOSYL_HYDROL_F2_2"/>
    <property type="match status" value="1"/>
</dbReference>
<sequence length="827" mass="93884">MVSAIRDFSRTRNAITLFLERKLFMREKCLFDRDWKFFKGDMPPYNDTDDGGRIKTGAYCFGATDLTLDDSDWVSLHLPHDYVLEGEFTYSNEKFKDKNAIPAMESIDNYLVTAGSLPGGIGWYRKKFELLKSEEGKRVYIQLDGIYRDSTVYLNNFHVGHKDSGFTGVVYDVTDFIRFGGENLISVRVDATGHEGWWYNGGGIYRHVWLIKTDSLHIAPGGTFITNYFQRNEGSITAEVNIEIDVVNKYFEEKSFKVISRIYDQENKQVAQVETDASIKTWRDTKVEQKAFIDDAKLWSLENPILYRAVTTIVFADREVDSYETIFGVRSIRFDVNNGFYLNDEPVKIKGVCCHQDHAGVGVAVTDRINEFRMEKLKELGCNAYRSAHNTPTPELLDSCDKLGILVVCENRFFSSSKEDLENLQNMILLNRNHPSIILWSLGNEETSLQFKPEGGRIVRSMKAIVRNLDTTRPVTAANCFWDSENQVHYEDVDTFVDSIKDLDVMGFNYAHEIWDKYHEYMPNQPIVVSEASTMFSTRGGYETDADKSVIYLMDSKTELDHRGELQWKKVAENPYLSGIFVWTGFDYRGEPSPFSWPSVSSQFGILDSCGFPKDFYYYYKAWWSNETVLHIFPHWNWPDKLGEPIDVHCFSNCDVVELFLNGVSLGKKDMQPNWHLSWEAVLYEPGTLTAKGYKGNNPAYECKVETTGSSYRLELLPDRAVIQADGIDVSIITVRILDDQGRVVPTSANLIEFTVEGNGKILGVGNGNPGSHESDKSHDRQAFNGLCQLIVQSNVNSGAITVHAISEGLIATTVKIEAAGIRGLLP</sequence>
<evidence type="ECO:0000256" key="2">
    <source>
        <dbReference type="ARBA" id="ARBA00022801"/>
    </source>
</evidence>
<name>A0A6B8RQB9_9BACL</name>
<accession>A0A6B8RQB9</accession>
<dbReference type="Pfam" id="PF02837">
    <property type="entry name" value="Glyco_hydro_2_N"/>
    <property type="match status" value="1"/>
</dbReference>
<feature type="domain" description="Glycoside hydrolase family 2 catalytic" evidence="5">
    <location>
        <begin position="420"/>
        <end position="545"/>
    </location>
</feature>
<organism evidence="9 10">
    <name type="scientific">Paenibacillus psychroresistens</name>
    <dbReference type="NCBI Taxonomy" id="1778678"/>
    <lineage>
        <taxon>Bacteria</taxon>
        <taxon>Bacillati</taxon>
        <taxon>Bacillota</taxon>
        <taxon>Bacilli</taxon>
        <taxon>Bacillales</taxon>
        <taxon>Paenibacillaceae</taxon>
        <taxon>Paenibacillus</taxon>
    </lineage>
</organism>
<evidence type="ECO:0000313" key="9">
    <source>
        <dbReference type="EMBL" id="QGQ97586.1"/>
    </source>
</evidence>
<dbReference type="Pfam" id="PF16355">
    <property type="entry name" value="DUF4982"/>
    <property type="match status" value="1"/>
</dbReference>
<dbReference type="InterPro" id="IPR032311">
    <property type="entry name" value="DUF4982"/>
</dbReference>
<dbReference type="Pfam" id="PF02836">
    <property type="entry name" value="Glyco_hydro_2_C"/>
    <property type="match status" value="2"/>
</dbReference>
<dbReference type="GO" id="GO:0004553">
    <property type="term" value="F:hydrolase activity, hydrolyzing O-glycosyl compounds"/>
    <property type="evidence" value="ECO:0007669"/>
    <property type="project" value="InterPro"/>
</dbReference>
<keyword evidence="3" id="KW-0326">Glycosidase</keyword>
<dbReference type="InterPro" id="IPR006104">
    <property type="entry name" value="Glyco_hydro_2_N"/>
</dbReference>
<dbReference type="Gene3D" id="2.60.120.260">
    <property type="entry name" value="Galactose-binding domain-like"/>
    <property type="match status" value="1"/>
</dbReference>
<dbReference type="KEGG" id="ppsc:EHS13_23200"/>
<dbReference type="NCBIfam" id="NF041462">
    <property type="entry name" value="GalA"/>
    <property type="match status" value="1"/>
</dbReference>
<feature type="domain" description="Glycoside hydrolase family 2 catalytic" evidence="5">
    <location>
        <begin position="338"/>
        <end position="413"/>
    </location>
</feature>
<dbReference type="Gene3D" id="3.20.20.80">
    <property type="entry name" value="Glycosidases"/>
    <property type="match status" value="1"/>
</dbReference>
<feature type="domain" description="Glycosyl hydrolases family 2 sugar binding" evidence="6">
    <location>
        <begin position="120"/>
        <end position="213"/>
    </location>
</feature>
<dbReference type="InterPro" id="IPR008979">
    <property type="entry name" value="Galactose-bd-like_sf"/>
</dbReference>
<feature type="domain" description="Glycoside hydrolase family 2" evidence="8">
    <location>
        <begin position="714"/>
        <end position="815"/>
    </location>
</feature>
<dbReference type="PANTHER" id="PTHR42732">
    <property type="entry name" value="BETA-GALACTOSIDASE"/>
    <property type="match status" value="1"/>
</dbReference>
<feature type="domain" description="Glycoside hydrolase family 2 immunoglobulin-like beta-sandwich" evidence="4">
    <location>
        <begin position="231"/>
        <end position="330"/>
    </location>
</feature>
<proteinExistence type="inferred from homology"/>
<feature type="domain" description="DUF4982" evidence="7">
    <location>
        <begin position="643"/>
        <end position="698"/>
    </location>
</feature>
<evidence type="ECO:0000256" key="3">
    <source>
        <dbReference type="ARBA" id="ARBA00023295"/>
    </source>
</evidence>
<dbReference type="Gene3D" id="2.60.40.10">
    <property type="entry name" value="Immunoglobulins"/>
    <property type="match status" value="3"/>
</dbReference>
<evidence type="ECO:0000256" key="1">
    <source>
        <dbReference type="ARBA" id="ARBA00007401"/>
    </source>
</evidence>
<evidence type="ECO:0000259" key="8">
    <source>
        <dbReference type="Pfam" id="PF18565"/>
    </source>
</evidence>
<evidence type="ECO:0000259" key="5">
    <source>
        <dbReference type="Pfam" id="PF02836"/>
    </source>
</evidence>
<dbReference type="InterPro" id="IPR013783">
    <property type="entry name" value="Ig-like_fold"/>
</dbReference>
<keyword evidence="2 9" id="KW-0378">Hydrolase</keyword>
<dbReference type="InterPro" id="IPR006103">
    <property type="entry name" value="Glyco_hydro_2_cat"/>
</dbReference>
<dbReference type="Pfam" id="PF00703">
    <property type="entry name" value="Glyco_hydro_2"/>
    <property type="match status" value="1"/>
</dbReference>